<feature type="region of interest" description="Disordered" evidence="1">
    <location>
        <begin position="120"/>
        <end position="149"/>
    </location>
</feature>
<dbReference type="AlphaFoldDB" id="A0AAD7AHZ5"/>
<gene>
    <name evidence="2" type="ORF">DFH08DRAFT_845804</name>
</gene>
<name>A0AAD7AHZ5_9AGAR</name>
<dbReference type="Proteomes" id="UP001218218">
    <property type="component" value="Unassembled WGS sequence"/>
</dbReference>
<evidence type="ECO:0000256" key="1">
    <source>
        <dbReference type="SAM" id="MobiDB-lite"/>
    </source>
</evidence>
<feature type="region of interest" description="Disordered" evidence="1">
    <location>
        <begin position="1"/>
        <end position="29"/>
    </location>
</feature>
<keyword evidence="3" id="KW-1185">Reference proteome</keyword>
<comment type="caution">
    <text evidence="2">The sequence shown here is derived from an EMBL/GenBank/DDBJ whole genome shotgun (WGS) entry which is preliminary data.</text>
</comment>
<dbReference type="EMBL" id="JARIHO010000006">
    <property type="protein sequence ID" value="KAJ7359333.1"/>
    <property type="molecule type" value="Genomic_DNA"/>
</dbReference>
<organism evidence="2 3">
    <name type="scientific">Mycena albidolilacea</name>
    <dbReference type="NCBI Taxonomy" id="1033008"/>
    <lineage>
        <taxon>Eukaryota</taxon>
        <taxon>Fungi</taxon>
        <taxon>Dikarya</taxon>
        <taxon>Basidiomycota</taxon>
        <taxon>Agaricomycotina</taxon>
        <taxon>Agaricomycetes</taxon>
        <taxon>Agaricomycetidae</taxon>
        <taxon>Agaricales</taxon>
        <taxon>Marasmiineae</taxon>
        <taxon>Mycenaceae</taxon>
        <taxon>Mycena</taxon>
    </lineage>
</organism>
<evidence type="ECO:0000313" key="2">
    <source>
        <dbReference type="EMBL" id="KAJ7359333.1"/>
    </source>
</evidence>
<proteinExistence type="predicted"/>
<evidence type="ECO:0008006" key="4">
    <source>
        <dbReference type="Google" id="ProtNLM"/>
    </source>
</evidence>
<accession>A0AAD7AHZ5</accession>
<evidence type="ECO:0000313" key="3">
    <source>
        <dbReference type="Proteomes" id="UP001218218"/>
    </source>
</evidence>
<protein>
    <recommendedName>
        <fullName evidence="4">SAM domain-containing protein</fullName>
    </recommendedName>
</protein>
<reference evidence="2" key="1">
    <citation type="submission" date="2023-03" db="EMBL/GenBank/DDBJ databases">
        <title>Massive genome expansion in bonnet fungi (Mycena s.s.) driven by repeated elements and novel gene families across ecological guilds.</title>
        <authorList>
            <consortium name="Lawrence Berkeley National Laboratory"/>
            <person name="Harder C.B."/>
            <person name="Miyauchi S."/>
            <person name="Viragh M."/>
            <person name="Kuo A."/>
            <person name="Thoen E."/>
            <person name="Andreopoulos B."/>
            <person name="Lu D."/>
            <person name="Skrede I."/>
            <person name="Drula E."/>
            <person name="Henrissat B."/>
            <person name="Morin E."/>
            <person name="Kohler A."/>
            <person name="Barry K."/>
            <person name="LaButti K."/>
            <person name="Morin E."/>
            <person name="Salamov A."/>
            <person name="Lipzen A."/>
            <person name="Mereny Z."/>
            <person name="Hegedus B."/>
            <person name="Baldrian P."/>
            <person name="Stursova M."/>
            <person name="Weitz H."/>
            <person name="Taylor A."/>
            <person name="Grigoriev I.V."/>
            <person name="Nagy L.G."/>
            <person name="Martin F."/>
            <person name="Kauserud H."/>
        </authorList>
    </citation>
    <scope>NUCLEOTIDE SEQUENCE</scope>
    <source>
        <strain evidence="2">CBHHK002</strain>
    </source>
</reference>
<feature type="compositionally biased region" description="Gly residues" evidence="1">
    <location>
        <begin position="126"/>
        <end position="145"/>
    </location>
</feature>
<sequence>MPTVIRAGPPPYQQSGVGNGAGPDSSISSPLVSIDEDPKHKIPSVKTVDFCKAYGLSDDICERLVEEGYDKTASLFVEDEWKLQKLGFRIGHIAELRWTLKKMLLKDRPESALRNSREKYRPNLYGGHGGAGGHGHQKGGNGGIGDPPEVDTQDVFRFSVIGGGTGGDGGASGIMNGKDAALVQTQMAAAFGNGVPVLDTALQGGRGGRGGWGGYIGGAGGRGEGPQLAMEDVDIFKEIFGGQGGIGGASKIQGGPGGTGEAPNFTSLLFYIDDEIRRGVPDTQLNSENFSFNQALRERLQTHGFRTVGGLFETYEIDLKLVGFKPGQVSKLKAALEKVVAQVKLTLL</sequence>